<gene>
    <name evidence="1" type="primary">g5843</name>
    <name evidence="1" type="ORF">NpPPO83_00005843</name>
</gene>
<proteinExistence type="predicted"/>
<comment type="caution">
    <text evidence="1">The sequence shown here is derived from an EMBL/GenBank/DDBJ whole genome shotgun (WGS) entry which is preliminary data.</text>
</comment>
<evidence type="ECO:0000313" key="1">
    <source>
        <dbReference type="EMBL" id="GME23358.1"/>
    </source>
</evidence>
<organism evidence="1 2">
    <name type="scientific">Neofusicoccum parvum</name>
    <dbReference type="NCBI Taxonomy" id="310453"/>
    <lineage>
        <taxon>Eukaryota</taxon>
        <taxon>Fungi</taxon>
        <taxon>Dikarya</taxon>
        <taxon>Ascomycota</taxon>
        <taxon>Pezizomycotina</taxon>
        <taxon>Dothideomycetes</taxon>
        <taxon>Dothideomycetes incertae sedis</taxon>
        <taxon>Botryosphaeriales</taxon>
        <taxon>Botryosphaeriaceae</taxon>
        <taxon>Neofusicoccum</taxon>
    </lineage>
</organism>
<evidence type="ECO:0000313" key="2">
    <source>
        <dbReference type="Proteomes" id="UP001165186"/>
    </source>
</evidence>
<name>A0ACB5RS55_9PEZI</name>
<sequence>MKIKCDGVTPKCGTCRKRALHCVFTAVEKPQKPRKREEYVKALESRLSRIETLVRASGILDENGGRPAGLQSQPQRQPAVDHVDCDGFDLDSLLAGAGLGGAGSAKRSRDGSEDYWGLASRNSKRPGWINDIIEDVVSRGLSPSPGTSPESTAEGNSPFSQYKKLPPVDEVLALVADFFANVNALLPLYHEESFMAQFYKNISTPANQSMAWWASLNTVLALAHIARSRSTFLPQEQEKHAWQYMKNALAIQKDSPALDFDMLSVQALVGMALFFQITSFNSQMPSMVLATAVRVAHGIGLHVNCEDPNVSVAEKEQRRRVFWATYILDREISLRTGRPPVHDDDDIDLDLPQDSPPDNAGYTAGANILRSKCVLAQIQGKVYKQLYANQSWSQPRAEILAAVGSLDRELEEWRLTLPTGLRPNTAMAELPAPHNSYILTLHFCYWYCFSLIHRRYAICVRILGSWPADAVPESISPSTPGSAVVAAARRVVQLVRDHPPFAKGTRWYLLYYCAAALVTLFGNVIQDPAAATAEEDLARIGSVLAFLALICEEDNRDAHSLFGLCLKLERIAIAVLQRSGGEGSRRGEDLSPDAGRKEIGAKEKEEWGREIQKQLHFHGRFFSPLDV</sequence>
<dbReference type="Proteomes" id="UP001165186">
    <property type="component" value="Unassembled WGS sequence"/>
</dbReference>
<keyword evidence="2" id="KW-1185">Reference proteome</keyword>
<protein>
    <submittedName>
        <fullName evidence="1">Transcription factor</fullName>
    </submittedName>
</protein>
<dbReference type="EMBL" id="BSXG01000006">
    <property type="protein sequence ID" value="GME23358.1"/>
    <property type="molecule type" value="Genomic_DNA"/>
</dbReference>
<accession>A0ACB5RS55</accession>
<reference evidence="1" key="1">
    <citation type="submission" date="2024-09" db="EMBL/GenBank/DDBJ databases">
        <title>Draft Genome Sequences of Neofusicoccum parvum.</title>
        <authorList>
            <person name="Ashida A."/>
            <person name="Camagna M."/>
            <person name="Tanaka A."/>
            <person name="Takemoto D."/>
        </authorList>
    </citation>
    <scope>NUCLEOTIDE SEQUENCE</scope>
    <source>
        <strain evidence="1">PPO83</strain>
    </source>
</reference>